<dbReference type="OrthoDB" id="2377115at2759"/>
<feature type="non-terminal residue" evidence="1">
    <location>
        <position position="1"/>
    </location>
</feature>
<name>A0A9N9KD22_9GLOM</name>
<reference evidence="1" key="1">
    <citation type="submission" date="2021-06" db="EMBL/GenBank/DDBJ databases">
        <authorList>
            <person name="Kallberg Y."/>
            <person name="Tangrot J."/>
            <person name="Rosling A."/>
        </authorList>
    </citation>
    <scope>NUCLEOTIDE SEQUENCE</scope>
    <source>
        <strain evidence="1">IN212</strain>
    </source>
</reference>
<keyword evidence="2" id="KW-1185">Reference proteome</keyword>
<comment type="caution">
    <text evidence="1">The sequence shown here is derived from an EMBL/GenBank/DDBJ whole genome shotgun (WGS) entry which is preliminary data.</text>
</comment>
<accession>A0A9N9KD22</accession>
<evidence type="ECO:0000313" key="2">
    <source>
        <dbReference type="Proteomes" id="UP000789396"/>
    </source>
</evidence>
<evidence type="ECO:0000313" key="1">
    <source>
        <dbReference type="EMBL" id="CAG8819543.1"/>
    </source>
</evidence>
<dbReference type="EMBL" id="CAJVPZ010097630">
    <property type="protein sequence ID" value="CAG8819543.1"/>
    <property type="molecule type" value="Genomic_DNA"/>
</dbReference>
<dbReference type="AlphaFoldDB" id="A0A9N9KD22"/>
<feature type="non-terminal residue" evidence="1">
    <location>
        <position position="104"/>
    </location>
</feature>
<proteinExistence type="predicted"/>
<dbReference type="Proteomes" id="UP000789396">
    <property type="component" value="Unassembled WGS sequence"/>
</dbReference>
<gene>
    <name evidence="1" type="ORF">RFULGI_LOCUS19517</name>
</gene>
<protein>
    <submittedName>
        <fullName evidence="1">18673_t:CDS:1</fullName>
    </submittedName>
</protein>
<organism evidence="1 2">
    <name type="scientific">Racocetra fulgida</name>
    <dbReference type="NCBI Taxonomy" id="60492"/>
    <lineage>
        <taxon>Eukaryota</taxon>
        <taxon>Fungi</taxon>
        <taxon>Fungi incertae sedis</taxon>
        <taxon>Mucoromycota</taxon>
        <taxon>Glomeromycotina</taxon>
        <taxon>Glomeromycetes</taxon>
        <taxon>Diversisporales</taxon>
        <taxon>Gigasporaceae</taxon>
        <taxon>Racocetra</taxon>
    </lineage>
</organism>
<sequence>NPSNRDIEEFITGAVCEKPLKKHIDVLDYNIFKNQWSGVKTLETLVAKSLKIHVDYLIAESKGKDPDYTSMVLNPIKRLDNITINTTFPAASHSQHANQLELKE</sequence>